<evidence type="ECO:0000256" key="3">
    <source>
        <dbReference type="SAM" id="SignalP"/>
    </source>
</evidence>
<dbReference type="Pfam" id="PF00090">
    <property type="entry name" value="TSP_1"/>
    <property type="match status" value="4"/>
</dbReference>
<dbReference type="EMBL" id="NEDP02004882">
    <property type="protein sequence ID" value="OWF44143.1"/>
    <property type="molecule type" value="Genomic_DNA"/>
</dbReference>
<gene>
    <name evidence="4" type="ORF">KP79_PYT24644</name>
</gene>
<dbReference type="SMART" id="SM00209">
    <property type="entry name" value="TSP1"/>
    <property type="match status" value="4"/>
</dbReference>
<dbReference type="Proteomes" id="UP000242188">
    <property type="component" value="Unassembled WGS sequence"/>
</dbReference>
<keyword evidence="5" id="KW-1185">Reference proteome</keyword>
<dbReference type="SUPFAM" id="SSF82895">
    <property type="entry name" value="TSP-1 type 1 repeat"/>
    <property type="match status" value="2"/>
</dbReference>
<evidence type="ECO:0000313" key="5">
    <source>
        <dbReference type="Proteomes" id="UP000242188"/>
    </source>
</evidence>
<sequence length="474" mass="52013">MLRIVLFMLSTSLIPVLGAEECLCTNSDVVIRTMPSPTAPVAGKLATGSCLKPSDFTRSDRWLQITGDQGPSGYLFESDALQRKPCTGTLSRRAGSFCPSHCQSDCCDDRNSHHHGVYCYSCGAHCCNQNQDDGPEWSNWSHCSGSCGQGTRSRTCTNRCHSLHSHTQTETCQHMISCPVWTTFSECSVTCGDGTMSRHCTYHCYGLHSQSETKTCHKPACEPEWSLYSDCSVTCGDGVQERHCTNHCTHHTTETQSCHNGHCHNPLNGHWSAWTDFGSCTATCGSGQQIRTRTCSNPAPAYGGQDCAPDANGNTNTHVKPCGSQECPNDLQGSSHKCNKLTTIEALAELSTTNPSNCPDVWASGSDHFLHNHCQAIPGTTDWKKGMSVGYDLKGNRTIQPYTPIATFWNNAYQQDSSHEGFSGIFISYTSNGFKMATRTCDGVAEVMDIPRNTTTFTNAMYPNDPFNYFTVRW</sequence>
<feature type="signal peptide" evidence="3">
    <location>
        <begin position="1"/>
        <end position="18"/>
    </location>
</feature>
<reference evidence="4 5" key="1">
    <citation type="journal article" date="2017" name="Nat. Ecol. Evol.">
        <title>Scallop genome provides insights into evolution of bilaterian karyotype and development.</title>
        <authorList>
            <person name="Wang S."/>
            <person name="Zhang J."/>
            <person name="Jiao W."/>
            <person name="Li J."/>
            <person name="Xun X."/>
            <person name="Sun Y."/>
            <person name="Guo X."/>
            <person name="Huan P."/>
            <person name="Dong B."/>
            <person name="Zhang L."/>
            <person name="Hu X."/>
            <person name="Sun X."/>
            <person name="Wang J."/>
            <person name="Zhao C."/>
            <person name="Wang Y."/>
            <person name="Wang D."/>
            <person name="Huang X."/>
            <person name="Wang R."/>
            <person name="Lv J."/>
            <person name="Li Y."/>
            <person name="Zhang Z."/>
            <person name="Liu B."/>
            <person name="Lu W."/>
            <person name="Hui Y."/>
            <person name="Liang J."/>
            <person name="Zhou Z."/>
            <person name="Hou R."/>
            <person name="Li X."/>
            <person name="Liu Y."/>
            <person name="Li H."/>
            <person name="Ning X."/>
            <person name="Lin Y."/>
            <person name="Zhao L."/>
            <person name="Xing Q."/>
            <person name="Dou J."/>
            <person name="Li Y."/>
            <person name="Mao J."/>
            <person name="Guo H."/>
            <person name="Dou H."/>
            <person name="Li T."/>
            <person name="Mu C."/>
            <person name="Jiang W."/>
            <person name="Fu Q."/>
            <person name="Fu X."/>
            <person name="Miao Y."/>
            <person name="Liu J."/>
            <person name="Yu Q."/>
            <person name="Li R."/>
            <person name="Liao H."/>
            <person name="Li X."/>
            <person name="Kong Y."/>
            <person name="Jiang Z."/>
            <person name="Chourrout D."/>
            <person name="Li R."/>
            <person name="Bao Z."/>
        </authorList>
    </citation>
    <scope>NUCLEOTIDE SEQUENCE [LARGE SCALE GENOMIC DNA]</scope>
    <source>
        <strain evidence="4 5">PY_sf001</strain>
    </source>
</reference>
<dbReference type="Gene3D" id="2.20.100.10">
    <property type="entry name" value="Thrombospondin type-1 (TSP1) repeat"/>
    <property type="match status" value="3"/>
</dbReference>
<evidence type="ECO:0000256" key="1">
    <source>
        <dbReference type="ARBA" id="ARBA00022737"/>
    </source>
</evidence>
<dbReference type="PROSITE" id="PS50092">
    <property type="entry name" value="TSP1"/>
    <property type="match status" value="4"/>
</dbReference>
<dbReference type="InterPro" id="IPR052065">
    <property type="entry name" value="Compl_asym_regulator"/>
</dbReference>
<proteinExistence type="predicted"/>
<dbReference type="InterPro" id="IPR036383">
    <property type="entry name" value="TSP1_rpt_sf"/>
</dbReference>
<evidence type="ECO:0000256" key="2">
    <source>
        <dbReference type="ARBA" id="ARBA00023157"/>
    </source>
</evidence>
<dbReference type="InterPro" id="IPR000884">
    <property type="entry name" value="TSP1_rpt"/>
</dbReference>
<evidence type="ECO:0000313" key="4">
    <source>
        <dbReference type="EMBL" id="OWF44143.1"/>
    </source>
</evidence>
<protein>
    <submittedName>
        <fullName evidence="4">Brain-specific angiogenesis inhibitor 1</fullName>
    </submittedName>
</protein>
<dbReference type="PANTHER" id="PTHR22906:SF21">
    <property type="entry name" value="SEMA DOMAIN-CONTAINING PROTEIN"/>
    <property type="match status" value="1"/>
</dbReference>
<dbReference type="OrthoDB" id="6051778at2759"/>
<keyword evidence="2" id="KW-1015">Disulfide bond</keyword>
<dbReference type="AlphaFoldDB" id="A0A210Q5X9"/>
<feature type="chain" id="PRO_5011967596" evidence="3">
    <location>
        <begin position="19"/>
        <end position="474"/>
    </location>
</feature>
<accession>A0A210Q5X9</accession>
<name>A0A210Q5X9_MIZYE</name>
<keyword evidence="1" id="KW-0677">Repeat</keyword>
<organism evidence="4 5">
    <name type="scientific">Mizuhopecten yessoensis</name>
    <name type="common">Japanese scallop</name>
    <name type="synonym">Patinopecten yessoensis</name>
    <dbReference type="NCBI Taxonomy" id="6573"/>
    <lineage>
        <taxon>Eukaryota</taxon>
        <taxon>Metazoa</taxon>
        <taxon>Spiralia</taxon>
        <taxon>Lophotrochozoa</taxon>
        <taxon>Mollusca</taxon>
        <taxon>Bivalvia</taxon>
        <taxon>Autobranchia</taxon>
        <taxon>Pteriomorphia</taxon>
        <taxon>Pectinida</taxon>
        <taxon>Pectinoidea</taxon>
        <taxon>Pectinidae</taxon>
        <taxon>Mizuhopecten</taxon>
    </lineage>
</organism>
<dbReference type="PANTHER" id="PTHR22906">
    <property type="entry name" value="PROPERDIN"/>
    <property type="match status" value="1"/>
</dbReference>
<comment type="caution">
    <text evidence="4">The sequence shown here is derived from an EMBL/GenBank/DDBJ whole genome shotgun (WGS) entry which is preliminary data.</text>
</comment>
<dbReference type="STRING" id="6573.A0A210Q5X9"/>
<keyword evidence="3" id="KW-0732">Signal</keyword>
<dbReference type="FunFam" id="2.20.100.10:FF:000001">
    <property type="entry name" value="semaphorin-5A isoform X1"/>
    <property type="match status" value="1"/>
</dbReference>